<organism evidence="1 2">
    <name type="scientific">Streblomastix strix</name>
    <dbReference type="NCBI Taxonomy" id="222440"/>
    <lineage>
        <taxon>Eukaryota</taxon>
        <taxon>Metamonada</taxon>
        <taxon>Preaxostyla</taxon>
        <taxon>Oxymonadida</taxon>
        <taxon>Streblomastigidae</taxon>
        <taxon>Streblomastix</taxon>
    </lineage>
</organism>
<dbReference type="AlphaFoldDB" id="A0A5J4VD25"/>
<dbReference type="Proteomes" id="UP000324800">
    <property type="component" value="Unassembled WGS sequence"/>
</dbReference>
<gene>
    <name evidence="1" type="ORF">EZS28_024074</name>
</gene>
<feature type="non-terminal residue" evidence="1">
    <location>
        <position position="229"/>
    </location>
</feature>
<proteinExistence type="predicted"/>
<accession>A0A5J4VD25</accession>
<reference evidence="1 2" key="1">
    <citation type="submission" date="2019-03" db="EMBL/GenBank/DDBJ databases">
        <title>Single cell metagenomics reveals metabolic interactions within the superorganism composed of flagellate Streblomastix strix and complex community of Bacteroidetes bacteria on its surface.</title>
        <authorList>
            <person name="Treitli S.C."/>
            <person name="Kolisko M."/>
            <person name="Husnik F."/>
            <person name="Keeling P."/>
            <person name="Hampl V."/>
        </authorList>
    </citation>
    <scope>NUCLEOTIDE SEQUENCE [LARGE SCALE GENOMIC DNA]</scope>
    <source>
        <strain evidence="1">ST1C</strain>
    </source>
</reference>
<comment type="caution">
    <text evidence="1">The sequence shown here is derived from an EMBL/GenBank/DDBJ whole genome shotgun (WGS) entry which is preliminary data.</text>
</comment>
<protein>
    <submittedName>
        <fullName evidence="1">Uncharacterized protein</fullName>
    </submittedName>
</protein>
<sequence>MRKQNRHLKQGDLLVAKIKGNKGEEIFYEIIRQRELNHRPLQTHCNQGEVQRESGTIHGRLADLIIGKETTGMRYALDNLIHEGAGMEDVISQIQDNTNERLSIPWLEVEDLYDGSMHSSGLGTVIEIEIEKMVSTITGRVELSEIADNGCISSHGIDQSSKNSSVEEIKVEQQVDVGKMNVGRFEMVGPDDQGQQSKYVRFENAYIQSNDGCGDNRMGSGIGENEGGG</sequence>
<dbReference type="EMBL" id="SNRW01007926">
    <property type="protein sequence ID" value="KAA6380397.1"/>
    <property type="molecule type" value="Genomic_DNA"/>
</dbReference>
<name>A0A5J4VD25_9EUKA</name>
<evidence type="ECO:0000313" key="2">
    <source>
        <dbReference type="Proteomes" id="UP000324800"/>
    </source>
</evidence>
<evidence type="ECO:0000313" key="1">
    <source>
        <dbReference type="EMBL" id="KAA6380397.1"/>
    </source>
</evidence>